<evidence type="ECO:0000256" key="1">
    <source>
        <dbReference type="SAM" id="Phobius"/>
    </source>
</evidence>
<dbReference type="Proteomes" id="UP000282322">
    <property type="component" value="Unassembled WGS sequence"/>
</dbReference>
<organism evidence="2 3">
    <name type="scientific">Halocatena pleomorpha</name>
    <dbReference type="NCBI Taxonomy" id="1785090"/>
    <lineage>
        <taxon>Archaea</taxon>
        <taxon>Methanobacteriati</taxon>
        <taxon>Methanobacteriota</taxon>
        <taxon>Stenosarchaea group</taxon>
        <taxon>Halobacteria</taxon>
        <taxon>Halobacteriales</taxon>
        <taxon>Natronomonadaceae</taxon>
        <taxon>Halocatena</taxon>
    </lineage>
</organism>
<dbReference type="RefSeq" id="WP_124954530.1">
    <property type="nucleotide sequence ID" value="NZ_RRCH01000014.1"/>
</dbReference>
<feature type="transmembrane region" description="Helical" evidence="1">
    <location>
        <begin position="12"/>
        <end position="37"/>
    </location>
</feature>
<protein>
    <submittedName>
        <fullName evidence="2">Uncharacterized protein</fullName>
    </submittedName>
</protein>
<dbReference type="EMBL" id="RRCH01000014">
    <property type="protein sequence ID" value="RRJ31578.1"/>
    <property type="molecule type" value="Genomic_DNA"/>
</dbReference>
<reference evidence="2 3" key="1">
    <citation type="submission" date="2018-11" db="EMBL/GenBank/DDBJ databases">
        <title>Taxonoimc description of Halomarina strain SPP-AMP-1.</title>
        <authorList>
            <person name="Pal Y."/>
            <person name="Srinivasana K."/>
            <person name="Verma A."/>
            <person name="Kumar P."/>
        </authorList>
    </citation>
    <scope>NUCLEOTIDE SEQUENCE [LARGE SCALE GENOMIC DNA]</scope>
    <source>
        <strain evidence="2 3">SPP-AMP-1</strain>
    </source>
</reference>
<evidence type="ECO:0000313" key="3">
    <source>
        <dbReference type="Proteomes" id="UP000282322"/>
    </source>
</evidence>
<sequence>MSNESSGRLGRFLKGGSVIFVGFIVQLGIGFLGRLIMGRALGNFHYGPVNIGLTAMSTVGIILLFGLDTGITRYLPRQELSLPLSPVLSPVSSSKISLPSQSYKSLRLYSPS</sequence>
<dbReference type="AlphaFoldDB" id="A0A3P3RF81"/>
<accession>A0A3P3RF81</accession>
<keyword evidence="1" id="KW-0812">Transmembrane</keyword>
<comment type="caution">
    <text evidence="2">The sequence shown here is derived from an EMBL/GenBank/DDBJ whole genome shotgun (WGS) entry which is preliminary data.</text>
</comment>
<keyword evidence="3" id="KW-1185">Reference proteome</keyword>
<gene>
    <name evidence="2" type="ORF">EIK79_07680</name>
</gene>
<name>A0A3P3RF81_9EURY</name>
<proteinExistence type="predicted"/>
<feature type="transmembrane region" description="Helical" evidence="1">
    <location>
        <begin position="49"/>
        <end position="67"/>
    </location>
</feature>
<keyword evidence="1" id="KW-1133">Transmembrane helix</keyword>
<keyword evidence="1" id="KW-0472">Membrane</keyword>
<evidence type="ECO:0000313" key="2">
    <source>
        <dbReference type="EMBL" id="RRJ31578.1"/>
    </source>
</evidence>